<evidence type="ECO:0000256" key="4">
    <source>
        <dbReference type="SAM" id="Phobius"/>
    </source>
</evidence>
<dbReference type="GO" id="GO:0003700">
    <property type="term" value="F:DNA-binding transcription factor activity"/>
    <property type="evidence" value="ECO:0007669"/>
    <property type="project" value="InterPro"/>
</dbReference>
<dbReference type="SUPFAM" id="SSF46689">
    <property type="entry name" value="Homeodomain-like"/>
    <property type="match status" value="1"/>
</dbReference>
<protein>
    <submittedName>
        <fullName evidence="6">Helix-turn-helix transcriptional regulator</fullName>
    </submittedName>
</protein>
<dbReference type="Proteomes" id="UP000823661">
    <property type="component" value="Unassembled WGS sequence"/>
</dbReference>
<feature type="transmembrane region" description="Helical" evidence="4">
    <location>
        <begin position="45"/>
        <end position="64"/>
    </location>
</feature>
<dbReference type="AlphaFoldDB" id="A0A9D9EQC9"/>
<organism evidence="6 7">
    <name type="scientific">Candidatus Cryptobacteroides intestinavium</name>
    <dbReference type="NCBI Taxonomy" id="2840766"/>
    <lineage>
        <taxon>Bacteria</taxon>
        <taxon>Pseudomonadati</taxon>
        <taxon>Bacteroidota</taxon>
        <taxon>Bacteroidia</taxon>
        <taxon>Bacteroidales</taxon>
        <taxon>Candidatus Cryptobacteroides</taxon>
    </lineage>
</organism>
<keyword evidence="4" id="KW-0472">Membrane</keyword>
<reference evidence="6" key="1">
    <citation type="submission" date="2020-10" db="EMBL/GenBank/DDBJ databases">
        <authorList>
            <person name="Gilroy R."/>
        </authorList>
    </citation>
    <scope>NUCLEOTIDE SEQUENCE</scope>
    <source>
        <strain evidence="6">B1-20833</strain>
    </source>
</reference>
<feature type="transmembrane region" description="Helical" evidence="4">
    <location>
        <begin position="76"/>
        <end position="97"/>
    </location>
</feature>
<evidence type="ECO:0000313" key="6">
    <source>
        <dbReference type="EMBL" id="MBO8451699.1"/>
    </source>
</evidence>
<feature type="transmembrane region" description="Helical" evidence="4">
    <location>
        <begin position="211"/>
        <end position="232"/>
    </location>
</feature>
<feature type="domain" description="HTH araC/xylS-type" evidence="5">
    <location>
        <begin position="283"/>
        <end position="384"/>
    </location>
</feature>
<dbReference type="Gene3D" id="1.10.10.60">
    <property type="entry name" value="Homeodomain-like"/>
    <property type="match status" value="1"/>
</dbReference>
<evidence type="ECO:0000256" key="2">
    <source>
        <dbReference type="ARBA" id="ARBA00023125"/>
    </source>
</evidence>
<reference evidence="6" key="2">
    <citation type="journal article" date="2021" name="PeerJ">
        <title>Extensive microbial diversity within the chicken gut microbiome revealed by metagenomics and culture.</title>
        <authorList>
            <person name="Gilroy R."/>
            <person name="Ravi A."/>
            <person name="Getino M."/>
            <person name="Pursley I."/>
            <person name="Horton D.L."/>
            <person name="Alikhan N.F."/>
            <person name="Baker D."/>
            <person name="Gharbi K."/>
            <person name="Hall N."/>
            <person name="Watson M."/>
            <person name="Adriaenssens E.M."/>
            <person name="Foster-Nyarko E."/>
            <person name="Jarju S."/>
            <person name="Secka A."/>
            <person name="Antonio M."/>
            <person name="Oren A."/>
            <person name="Chaudhuri R.R."/>
            <person name="La Ragione R."/>
            <person name="Hildebrand F."/>
            <person name="Pallen M.J."/>
        </authorList>
    </citation>
    <scope>NUCLEOTIDE SEQUENCE</scope>
    <source>
        <strain evidence="6">B1-20833</strain>
    </source>
</reference>
<feature type="transmembrane region" description="Helical" evidence="4">
    <location>
        <begin position="135"/>
        <end position="157"/>
    </location>
</feature>
<comment type="caution">
    <text evidence="6">The sequence shown here is derived from an EMBL/GenBank/DDBJ whole genome shotgun (WGS) entry which is preliminary data.</text>
</comment>
<name>A0A9D9EQC9_9BACT</name>
<accession>A0A9D9EQC9</accession>
<keyword evidence="4" id="KW-0812">Transmembrane</keyword>
<proteinExistence type="predicted"/>
<keyword evidence="2" id="KW-0238">DNA-binding</keyword>
<feature type="transmembrane region" description="Helical" evidence="4">
    <location>
        <begin position="12"/>
        <end position="33"/>
    </location>
</feature>
<evidence type="ECO:0000259" key="5">
    <source>
        <dbReference type="PROSITE" id="PS01124"/>
    </source>
</evidence>
<dbReference type="GO" id="GO:0043565">
    <property type="term" value="F:sequence-specific DNA binding"/>
    <property type="evidence" value="ECO:0007669"/>
    <property type="project" value="InterPro"/>
</dbReference>
<keyword evidence="1" id="KW-0805">Transcription regulation</keyword>
<evidence type="ECO:0000313" key="7">
    <source>
        <dbReference type="Proteomes" id="UP000823661"/>
    </source>
</evidence>
<dbReference type="Pfam" id="PF12833">
    <property type="entry name" value="HTH_18"/>
    <property type="match status" value="1"/>
</dbReference>
<dbReference type="EMBL" id="JADIMI010000019">
    <property type="protein sequence ID" value="MBO8451699.1"/>
    <property type="molecule type" value="Genomic_DNA"/>
</dbReference>
<dbReference type="PROSITE" id="PS01124">
    <property type="entry name" value="HTH_ARAC_FAMILY_2"/>
    <property type="match status" value="1"/>
</dbReference>
<dbReference type="InterPro" id="IPR009057">
    <property type="entry name" value="Homeodomain-like_sf"/>
</dbReference>
<dbReference type="PANTHER" id="PTHR43280:SF29">
    <property type="entry name" value="ARAC-FAMILY TRANSCRIPTIONAL REGULATOR"/>
    <property type="match status" value="1"/>
</dbReference>
<keyword evidence="4" id="KW-1133">Transmembrane helix</keyword>
<evidence type="ECO:0000256" key="1">
    <source>
        <dbReference type="ARBA" id="ARBA00023015"/>
    </source>
</evidence>
<dbReference type="InterPro" id="IPR018060">
    <property type="entry name" value="HTH_AraC"/>
</dbReference>
<feature type="transmembrane region" description="Helical" evidence="4">
    <location>
        <begin position="109"/>
        <end position="129"/>
    </location>
</feature>
<feature type="transmembrane region" description="Helical" evidence="4">
    <location>
        <begin position="187"/>
        <end position="205"/>
    </location>
</feature>
<evidence type="ECO:0000256" key="3">
    <source>
        <dbReference type="ARBA" id="ARBA00023163"/>
    </source>
</evidence>
<dbReference type="PANTHER" id="PTHR43280">
    <property type="entry name" value="ARAC-FAMILY TRANSCRIPTIONAL REGULATOR"/>
    <property type="match status" value="1"/>
</dbReference>
<keyword evidence="3" id="KW-0804">Transcription</keyword>
<dbReference type="SMART" id="SM00342">
    <property type="entry name" value="HTH_ARAC"/>
    <property type="match status" value="1"/>
</dbReference>
<sequence length="392" mass="45524">MDFLTDLTDIRTVQWLACAASCMLAFILMVIKIPHSEHTKRLNNAKFTIAVSFLVCGFMMAFSLHKYPYILEYEEFSALTMLITVSFSTMAISYSMVNILDDRIIPSNILSINSFLLAVTSFLLIDAFLGDGGRAYYLISLTATLALFILQSIYYIVKFDKAYRKSILVLNSYYDEDEDHKIRWLRFCYVIAMLTDVFLLVYMALPDGFMKIYIAWYILFILYFSANFISFIGSHKIVLDAFAHRTLSGQDLFPAKQIRPKEKNPEEALDTRQRDIEFRKIARNIKQWVADKKYREYDKTREEVASELGTTPEMLAFYCSIEFKQDFRSWRIEQRINDAKKILLEDRDVPTSVVGDICGFSDRSNFHTQFVKLVGCSPKKWRETGGQPEKTI</sequence>
<gene>
    <name evidence="6" type="ORF">IAC06_02280</name>
</gene>